<gene>
    <name evidence="2" type="ORF">AAFF_G00092810</name>
</gene>
<proteinExistence type="predicted"/>
<protein>
    <submittedName>
        <fullName evidence="2">Uncharacterized protein</fullName>
    </submittedName>
</protein>
<accession>A0AAD7T2N6</accession>
<evidence type="ECO:0000313" key="2">
    <source>
        <dbReference type="EMBL" id="KAJ8413285.1"/>
    </source>
</evidence>
<dbReference type="AlphaFoldDB" id="A0AAD7T2N6"/>
<evidence type="ECO:0000313" key="3">
    <source>
        <dbReference type="Proteomes" id="UP001221898"/>
    </source>
</evidence>
<dbReference type="Proteomes" id="UP001221898">
    <property type="component" value="Unassembled WGS sequence"/>
</dbReference>
<organism evidence="2 3">
    <name type="scientific">Aldrovandia affinis</name>
    <dbReference type="NCBI Taxonomy" id="143900"/>
    <lineage>
        <taxon>Eukaryota</taxon>
        <taxon>Metazoa</taxon>
        <taxon>Chordata</taxon>
        <taxon>Craniata</taxon>
        <taxon>Vertebrata</taxon>
        <taxon>Euteleostomi</taxon>
        <taxon>Actinopterygii</taxon>
        <taxon>Neopterygii</taxon>
        <taxon>Teleostei</taxon>
        <taxon>Notacanthiformes</taxon>
        <taxon>Halosauridae</taxon>
        <taxon>Aldrovandia</taxon>
    </lineage>
</organism>
<evidence type="ECO:0000256" key="1">
    <source>
        <dbReference type="SAM" id="MobiDB-lite"/>
    </source>
</evidence>
<keyword evidence="3" id="KW-1185">Reference proteome</keyword>
<feature type="region of interest" description="Disordered" evidence="1">
    <location>
        <begin position="18"/>
        <end position="67"/>
    </location>
</feature>
<dbReference type="EMBL" id="JAINUG010000016">
    <property type="protein sequence ID" value="KAJ8413285.1"/>
    <property type="molecule type" value="Genomic_DNA"/>
</dbReference>
<reference evidence="2" key="1">
    <citation type="journal article" date="2023" name="Science">
        <title>Genome structures resolve the early diversification of teleost fishes.</title>
        <authorList>
            <person name="Parey E."/>
            <person name="Louis A."/>
            <person name="Montfort J."/>
            <person name="Bouchez O."/>
            <person name="Roques C."/>
            <person name="Iampietro C."/>
            <person name="Lluch J."/>
            <person name="Castinel A."/>
            <person name="Donnadieu C."/>
            <person name="Desvignes T."/>
            <person name="Floi Bucao C."/>
            <person name="Jouanno E."/>
            <person name="Wen M."/>
            <person name="Mejri S."/>
            <person name="Dirks R."/>
            <person name="Jansen H."/>
            <person name="Henkel C."/>
            <person name="Chen W.J."/>
            <person name="Zahm M."/>
            <person name="Cabau C."/>
            <person name="Klopp C."/>
            <person name="Thompson A.W."/>
            <person name="Robinson-Rechavi M."/>
            <person name="Braasch I."/>
            <person name="Lecointre G."/>
            <person name="Bobe J."/>
            <person name="Postlethwait J.H."/>
            <person name="Berthelot C."/>
            <person name="Roest Crollius H."/>
            <person name="Guiguen Y."/>
        </authorList>
    </citation>
    <scope>NUCLEOTIDE SEQUENCE</scope>
    <source>
        <strain evidence="2">NC1722</strain>
    </source>
</reference>
<comment type="caution">
    <text evidence="2">The sequence shown here is derived from an EMBL/GenBank/DDBJ whole genome shotgun (WGS) entry which is preliminary data.</text>
</comment>
<name>A0AAD7T2N6_9TELE</name>
<sequence>MKWLTVLAQALRRYDLHGQNASGPASPEEVQVLHEDPDGLPGGLKQQANGPRVEAEELDPAQTRASI</sequence>